<dbReference type="Pfam" id="PF01012">
    <property type="entry name" value="ETF"/>
    <property type="match status" value="1"/>
</dbReference>
<reference evidence="8" key="1">
    <citation type="submission" date="2016-11" db="EMBL/GenBank/DDBJ databases">
        <authorList>
            <person name="Varghese N."/>
            <person name="Submissions S."/>
        </authorList>
    </citation>
    <scope>NUCLEOTIDE SEQUENCE [LARGE SCALE GENOMIC DNA]</scope>
    <source>
        <strain evidence="8">DSM 11003</strain>
    </source>
</reference>
<dbReference type="PANTHER" id="PTHR21294">
    <property type="entry name" value="ELECTRON TRANSFER FLAVOPROTEIN BETA-SUBUNIT"/>
    <property type="match status" value="1"/>
</dbReference>
<dbReference type="Proteomes" id="UP000242329">
    <property type="component" value="Unassembled WGS sequence"/>
</dbReference>
<dbReference type="AlphaFoldDB" id="A0A1M5NIG0"/>
<keyword evidence="8" id="KW-1185">Reference proteome</keyword>
<dbReference type="PIRSF" id="PIRSF000090">
    <property type="entry name" value="Beta-ETF"/>
    <property type="match status" value="1"/>
</dbReference>
<evidence type="ECO:0000256" key="1">
    <source>
        <dbReference type="ARBA" id="ARBA00007557"/>
    </source>
</evidence>
<dbReference type="InterPro" id="IPR014729">
    <property type="entry name" value="Rossmann-like_a/b/a_fold"/>
</dbReference>
<dbReference type="EMBL" id="FQWY01000017">
    <property type="protein sequence ID" value="SHG89356.1"/>
    <property type="molecule type" value="Genomic_DNA"/>
</dbReference>
<dbReference type="SUPFAM" id="SSF52402">
    <property type="entry name" value="Adenine nucleotide alpha hydrolases-like"/>
    <property type="match status" value="1"/>
</dbReference>
<dbReference type="GO" id="GO:0005829">
    <property type="term" value="C:cytosol"/>
    <property type="evidence" value="ECO:0007669"/>
    <property type="project" value="TreeGrafter"/>
</dbReference>
<dbReference type="InterPro" id="IPR012255">
    <property type="entry name" value="ETF_b"/>
</dbReference>
<dbReference type="CDD" id="cd01714">
    <property type="entry name" value="ETF_beta"/>
    <property type="match status" value="1"/>
</dbReference>
<evidence type="ECO:0000256" key="2">
    <source>
        <dbReference type="ARBA" id="ARBA00011355"/>
    </source>
</evidence>
<accession>A0A1M5NIG0</accession>
<keyword evidence="4" id="KW-0813">Transport</keyword>
<evidence type="ECO:0000256" key="5">
    <source>
        <dbReference type="ARBA" id="ARBA00022982"/>
    </source>
</evidence>
<dbReference type="InterPro" id="IPR014730">
    <property type="entry name" value="ETF_a/b_N"/>
</dbReference>
<evidence type="ECO:0000256" key="3">
    <source>
        <dbReference type="ARBA" id="ARBA00016797"/>
    </source>
</evidence>
<dbReference type="STRING" id="1123382.SAMN02745221_01213"/>
<name>A0A1M5NIG0_9FIRM</name>
<evidence type="ECO:0000313" key="7">
    <source>
        <dbReference type="EMBL" id="SHG89356.1"/>
    </source>
</evidence>
<protein>
    <recommendedName>
        <fullName evidence="3">Electron transfer flavoprotein subunit beta</fullName>
    </recommendedName>
</protein>
<comment type="subunit">
    <text evidence="2">Heterodimer of an alpha and a beta subunit.</text>
</comment>
<keyword evidence="5" id="KW-0249">Electron transport</keyword>
<dbReference type="GO" id="GO:0009055">
    <property type="term" value="F:electron transfer activity"/>
    <property type="evidence" value="ECO:0007669"/>
    <property type="project" value="InterPro"/>
</dbReference>
<dbReference type="SMART" id="SM00893">
    <property type="entry name" value="ETF"/>
    <property type="match status" value="1"/>
</dbReference>
<feature type="domain" description="Electron transfer flavoprotein alpha/beta-subunit N-terminal" evidence="6">
    <location>
        <begin position="21"/>
        <end position="209"/>
    </location>
</feature>
<dbReference type="InterPro" id="IPR033948">
    <property type="entry name" value="ETF_beta_N"/>
</dbReference>
<evidence type="ECO:0000256" key="4">
    <source>
        <dbReference type="ARBA" id="ARBA00022448"/>
    </source>
</evidence>
<comment type="similarity">
    <text evidence="1">Belongs to the ETF beta-subunit/FixA family.</text>
</comment>
<evidence type="ECO:0000313" key="8">
    <source>
        <dbReference type="Proteomes" id="UP000242329"/>
    </source>
</evidence>
<evidence type="ECO:0000259" key="6">
    <source>
        <dbReference type="SMART" id="SM00893"/>
    </source>
</evidence>
<gene>
    <name evidence="7" type="ORF">SAMN02745221_01213</name>
</gene>
<dbReference type="Gene3D" id="3.40.50.620">
    <property type="entry name" value="HUPs"/>
    <property type="match status" value="1"/>
</dbReference>
<organism evidence="7 8">
    <name type="scientific">Thermosyntropha lipolytica DSM 11003</name>
    <dbReference type="NCBI Taxonomy" id="1123382"/>
    <lineage>
        <taxon>Bacteria</taxon>
        <taxon>Bacillati</taxon>
        <taxon>Bacillota</taxon>
        <taxon>Clostridia</taxon>
        <taxon>Eubacteriales</taxon>
        <taxon>Syntrophomonadaceae</taxon>
        <taxon>Thermosyntropha</taxon>
    </lineage>
</organism>
<dbReference type="PANTHER" id="PTHR21294:SF8">
    <property type="entry name" value="ELECTRON TRANSFER FLAVOPROTEIN SUBUNIT BETA"/>
    <property type="match status" value="1"/>
</dbReference>
<sequence length="251" mass="26740">MKVLVCVKQTFDTEAKIELKDGKISDAGINLIINPYDEVAVEGAIQLKEKGIASEVVVVSAGSDKAMDAIRTALAMGADRGILIKQDTGADEYARAVAIAEVIRSEDPNLVLAGHVAADDGSSQVPTRIAEILGWPHINVITSLEIADGKVRCSSEADGGSQVTEVKLPAVISCQVSWNEPRYPSMKGIMQAKKKPVATVDAVAVENKTRIIEYFLPQAKQAGVKVEGEPEECAAKLADFIKNTAKIEVKA</sequence>
<proteinExistence type="inferred from homology"/>